<dbReference type="InterPro" id="IPR013424">
    <property type="entry name" value="Ice-binding_C"/>
</dbReference>
<sequence length="201" mass="20499">MKQSLLKYLVAASLMACSAVSQAGVIFSDDFDASAGGLNVVPTGWTVTDGTVDVVGGGFCLAGQCVDLDGSTRDAGVLSRTFTLMGGVEYVLSFDLSGNQRGGTDDVLVTFGSATRLFDDLASGSPYTGYSLSFTPGSDGEYTLSFANAGGDNIGAVLENVVITALDGDPGEVPEPASVALAGLGLAALYLTRRRRATLNS</sequence>
<feature type="chain" id="PRO_5046112053" evidence="1">
    <location>
        <begin position="24"/>
        <end position="201"/>
    </location>
</feature>
<accession>A0ABS7YD93</accession>
<dbReference type="InterPro" id="IPR008979">
    <property type="entry name" value="Galactose-bd-like_sf"/>
</dbReference>
<reference evidence="3 4" key="1">
    <citation type="submission" date="2021-07" db="EMBL/GenBank/DDBJ databases">
        <title>Characterization of Violacein-producing bacteria and related species.</title>
        <authorList>
            <person name="Wilson H.S."/>
            <person name="De Leon M.E."/>
        </authorList>
    </citation>
    <scope>NUCLEOTIDE SEQUENCE [LARGE SCALE GENOMIC DNA]</scope>
    <source>
        <strain evidence="3 4">HSC-2F05</strain>
    </source>
</reference>
<dbReference type="SUPFAM" id="SSF49785">
    <property type="entry name" value="Galactose-binding domain-like"/>
    <property type="match status" value="1"/>
</dbReference>
<dbReference type="NCBIfam" id="TIGR02595">
    <property type="entry name" value="PEP_CTERM"/>
    <property type="match status" value="1"/>
</dbReference>
<name>A0ABS7YD93_9BURK</name>
<dbReference type="Proteomes" id="UP001198602">
    <property type="component" value="Unassembled WGS sequence"/>
</dbReference>
<keyword evidence="4" id="KW-1185">Reference proteome</keyword>
<protein>
    <submittedName>
        <fullName evidence="3">PEP-CTERM sorting domain-containing protein</fullName>
    </submittedName>
</protein>
<evidence type="ECO:0000259" key="2">
    <source>
        <dbReference type="Pfam" id="PF07589"/>
    </source>
</evidence>
<dbReference type="EMBL" id="JAHYBX010000008">
    <property type="protein sequence ID" value="MCA1857680.1"/>
    <property type="molecule type" value="Genomic_DNA"/>
</dbReference>
<evidence type="ECO:0000256" key="1">
    <source>
        <dbReference type="SAM" id="SignalP"/>
    </source>
</evidence>
<evidence type="ECO:0000313" key="4">
    <source>
        <dbReference type="Proteomes" id="UP001198602"/>
    </source>
</evidence>
<feature type="signal peptide" evidence="1">
    <location>
        <begin position="1"/>
        <end position="23"/>
    </location>
</feature>
<gene>
    <name evidence="3" type="ORF">LE190_17330</name>
</gene>
<feature type="domain" description="Ice-binding protein C-terminal" evidence="2">
    <location>
        <begin position="173"/>
        <end position="195"/>
    </location>
</feature>
<proteinExistence type="predicted"/>
<keyword evidence="1" id="KW-0732">Signal</keyword>
<dbReference type="RefSeq" id="WP_225239877.1">
    <property type="nucleotide sequence ID" value="NZ_JAHYBX010000008.1"/>
</dbReference>
<evidence type="ECO:0000313" key="3">
    <source>
        <dbReference type="EMBL" id="MCA1857680.1"/>
    </source>
</evidence>
<dbReference type="Pfam" id="PF07589">
    <property type="entry name" value="PEP-CTERM"/>
    <property type="match status" value="1"/>
</dbReference>
<comment type="caution">
    <text evidence="3">The sequence shown here is derived from an EMBL/GenBank/DDBJ whole genome shotgun (WGS) entry which is preliminary data.</text>
</comment>
<organism evidence="3 4">
    <name type="scientific">Massilia hydrophila</name>
    <dbReference type="NCBI Taxonomy" id="3044279"/>
    <lineage>
        <taxon>Bacteria</taxon>
        <taxon>Pseudomonadati</taxon>
        <taxon>Pseudomonadota</taxon>
        <taxon>Betaproteobacteria</taxon>
        <taxon>Burkholderiales</taxon>
        <taxon>Oxalobacteraceae</taxon>
        <taxon>Telluria group</taxon>
        <taxon>Massilia</taxon>
    </lineage>
</organism>